<organism evidence="1 2">
    <name type="scientific">Apolygus lucorum</name>
    <name type="common">Small green plant bug</name>
    <name type="synonym">Lygocoris lucorum</name>
    <dbReference type="NCBI Taxonomy" id="248454"/>
    <lineage>
        <taxon>Eukaryota</taxon>
        <taxon>Metazoa</taxon>
        <taxon>Ecdysozoa</taxon>
        <taxon>Arthropoda</taxon>
        <taxon>Hexapoda</taxon>
        <taxon>Insecta</taxon>
        <taxon>Pterygota</taxon>
        <taxon>Neoptera</taxon>
        <taxon>Paraneoptera</taxon>
        <taxon>Hemiptera</taxon>
        <taxon>Heteroptera</taxon>
        <taxon>Panheteroptera</taxon>
        <taxon>Cimicomorpha</taxon>
        <taxon>Miridae</taxon>
        <taxon>Mirini</taxon>
        <taxon>Apolygus</taxon>
    </lineage>
</organism>
<evidence type="ECO:0000313" key="1">
    <source>
        <dbReference type="EMBL" id="KAF6205011.1"/>
    </source>
</evidence>
<evidence type="ECO:0000313" key="2">
    <source>
        <dbReference type="Proteomes" id="UP000466442"/>
    </source>
</evidence>
<dbReference type="OrthoDB" id="6629788at2759"/>
<dbReference type="Pfam" id="PF14223">
    <property type="entry name" value="Retrotran_gag_2"/>
    <property type="match status" value="1"/>
</dbReference>
<accession>A0A8S9X9L3</accession>
<proteinExistence type="predicted"/>
<keyword evidence="2" id="KW-1185">Reference proteome</keyword>
<dbReference type="Proteomes" id="UP000466442">
    <property type="component" value="Linkage Group LG9"/>
</dbReference>
<gene>
    <name evidence="1" type="ORF">GE061_019178</name>
</gene>
<sequence length="357" mass="40491">MKRSIIPSWKLSTVRGSNRPFQNKRWRDASLTHSVNPPRFGCRSDTLLDNLSRESARFPVVILLGYGHQFTFYVRSVSHRLCEILSAAGFSCCGFVCKMAGSNPTPTIKQFDGKNFGNWEFRVRLVLEQNSVLDAIDCEMPVVNEGIPGSKKALEDWMRMDVKARGIIVDRVDDSILVMVKDKPTAKDMIESLKKTYLKTGMVSRIQIQKRWRRMEFKGDKPLHEIFVEFGNVCSDLRVAGGKVDDAEIIIQLLVAMPEEYDNVVSAIDIAFNDGIEGKLSSSITLDYVKNRLLAEEDRLRRRGGHDDLEEAGPTQYTQPNELMDDVYGSKLTIFGKPKHMAGSNEFLRKGKKYGQR</sequence>
<comment type="caution">
    <text evidence="1">The sequence shown here is derived from an EMBL/GenBank/DDBJ whole genome shotgun (WGS) entry which is preliminary data.</text>
</comment>
<name>A0A8S9X9L3_APOLU</name>
<dbReference type="AlphaFoldDB" id="A0A8S9X9L3"/>
<reference evidence="1" key="1">
    <citation type="journal article" date="2021" name="Mol. Ecol. Resour.">
        <title>Apolygus lucorum genome provides insights into omnivorousness and mesophyll feeding.</title>
        <authorList>
            <person name="Liu Y."/>
            <person name="Liu H."/>
            <person name="Wang H."/>
            <person name="Huang T."/>
            <person name="Liu B."/>
            <person name="Yang B."/>
            <person name="Yin L."/>
            <person name="Li B."/>
            <person name="Zhang Y."/>
            <person name="Zhang S."/>
            <person name="Jiang F."/>
            <person name="Zhang X."/>
            <person name="Ren Y."/>
            <person name="Wang B."/>
            <person name="Wang S."/>
            <person name="Lu Y."/>
            <person name="Wu K."/>
            <person name="Fan W."/>
            <person name="Wang G."/>
        </authorList>
    </citation>
    <scope>NUCLEOTIDE SEQUENCE</scope>
    <source>
        <strain evidence="1">12Hb</strain>
    </source>
</reference>
<dbReference type="EMBL" id="WIXP02000009">
    <property type="protein sequence ID" value="KAF6205011.1"/>
    <property type="molecule type" value="Genomic_DNA"/>
</dbReference>
<protein>
    <submittedName>
        <fullName evidence="1">Uncharacterized protein</fullName>
    </submittedName>
</protein>